<sequence>MRTVTLHCPDLQIIQQHLLRMPIVGWQSSRSHHHRNQSLCLRQRQCKCQFLLPFC</sequence>
<reference evidence="1" key="1">
    <citation type="submission" date="2017-05" db="UniProtKB">
        <authorList>
            <consortium name="EnsemblMetazoa"/>
        </authorList>
    </citation>
    <scope>IDENTIFICATION</scope>
</reference>
<evidence type="ECO:0000313" key="1">
    <source>
        <dbReference type="EnsemblMetazoa" id="Aqu2.1.34309_001"/>
    </source>
</evidence>
<name>A0A1X7V3D1_AMPQE</name>
<protein>
    <submittedName>
        <fullName evidence="1">Uncharacterized protein</fullName>
    </submittedName>
</protein>
<proteinExistence type="predicted"/>
<organism evidence="1">
    <name type="scientific">Amphimedon queenslandica</name>
    <name type="common">Sponge</name>
    <dbReference type="NCBI Taxonomy" id="400682"/>
    <lineage>
        <taxon>Eukaryota</taxon>
        <taxon>Metazoa</taxon>
        <taxon>Porifera</taxon>
        <taxon>Demospongiae</taxon>
        <taxon>Heteroscleromorpha</taxon>
        <taxon>Haplosclerida</taxon>
        <taxon>Niphatidae</taxon>
        <taxon>Amphimedon</taxon>
    </lineage>
</organism>
<dbReference type="InParanoid" id="A0A1X7V3D1"/>
<accession>A0A1X7V3D1</accession>
<dbReference type="AlphaFoldDB" id="A0A1X7V3D1"/>
<dbReference type="EnsemblMetazoa" id="Aqu2.1.34309_001">
    <property type="protein sequence ID" value="Aqu2.1.34309_001"/>
    <property type="gene ID" value="Aqu2.1.34309"/>
</dbReference>